<reference evidence="1 2" key="1">
    <citation type="submission" date="2018-10" db="EMBL/GenBank/DDBJ databases">
        <title>Sphingobacterium sp. M05W1-28.</title>
        <authorList>
            <person name="Cai H."/>
        </authorList>
    </citation>
    <scope>NUCLEOTIDE SEQUENCE [LARGE SCALE GENOMIC DNA]</scope>
    <source>
        <strain evidence="1 2">M05W1-28</strain>
    </source>
</reference>
<evidence type="ECO:0000313" key="1">
    <source>
        <dbReference type="EMBL" id="RKO70144.1"/>
    </source>
</evidence>
<gene>
    <name evidence="1" type="ORF">D7322_18380</name>
</gene>
<sequence length="310" mass="36495">MKMRQKTWIIIFLIGFSVNRSYSQGLGIDTSSQHKSIVPPETIQEFWLEHRQLIDRVYYDDALAIYYDKDMPRRIKWIAPFTKNVWSYVLKTYGDLHGKSPDKHLYAIFHKDKYGGGHPFFYDNEDHGFRNGIDIGSSGQDAWEKPEGWNIDIICHEIIHLIEFVSHGKSGSPSRKWWSDSKIAEIINYDIYLNLGMHEDAARIYTNDLKKIDDFPAKGTSWMKNWFGPIYFNYGKTAVLTRYFKLLADHFEQDSNGKYLRDLTFGEFIHFWSGAAKADLKSQAILAFGWNDQWEKEWQLARRHFPHIGY</sequence>
<evidence type="ECO:0000313" key="2">
    <source>
        <dbReference type="Proteomes" id="UP000282423"/>
    </source>
</evidence>
<dbReference type="AlphaFoldDB" id="A0A420VUZ2"/>
<organism evidence="1 2">
    <name type="scientific">Sphingobacterium puteale</name>
    <dbReference type="NCBI Taxonomy" id="2420510"/>
    <lineage>
        <taxon>Bacteria</taxon>
        <taxon>Pseudomonadati</taxon>
        <taxon>Bacteroidota</taxon>
        <taxon>Sphingobacteriia</taxon>
        <taxon>Sphingobacteriales</taxon>
        <taxon>Sphingobacteriaceae</taxon>
        <taxon>Sphingobacterium</taxon>
    </lineage>
</organism>
<proteinExistence type="predicted"/>
<name>A0A420VUZ2_9SPHI</name>
<accession>A0A420VUZ2</accession>
<protein>
    <submittedName>
        <fullName evidence="1">Uncharacterized protein</fullName>
    </submittedName>
</protein>
<dbReference type="EMBL" id="RBWS01000014">
    <property type="protein sequence ID" value="RKO70144.1"/>
    <property type="molecule type" value="Genomic_DNA"/>
</dbReference>
<comment type="caution">
    <text evidence="1">The sequence shown here is derived from an EMBL/GenBank/DDBJ whole genome shotgun (WGS) entry which is preliminary data.</text>
</comment>
<dbReference type="OrthoDB" id="5134860at2"/>
<dbReference type="RefSeq" id="WP_121125701.1">
    <property type="nucleotide sequence ID" value="NZ_RBWS01000014.1"/>
</dbReference>
<keyword evidence="2" id="KW-1185">Reference proteome</keyword>
<dbReference type="Proteomes" id="UP000282423">
    <property type="component" value="Unassembled WGS sequence"/>
</dbReference>